<dbReference type="Gene3D" id="3.30.1120.10">
    <property type="match status" value="1"/>
</dbReference>
<keyword evidence="3" id="KW-0479">Metal-binding</keyword>
<dbReference type="Gene3D" id="3.40.720.10">
    <property type="entry name" value="Alkaline Phosphatase, subunit A"/>
    <property type="match status" value="1"/>
</dbReference>
<feature type="chain" id="PRO_5046516597" evidence="7">
    <location>
        <begin position="24"/>
        <end position="529"/>
    </location>
</feature>
<keyword evidence="5" id="KW-0378">Hydrolase</keyword>
<dbReference type="EMBL" id="JBHRYQ010000001">
    <property type="protein sequence ID" value="MFC3813251.1"/>
    <property type="molecule type" value="Genomic_DNA"/>
</dbReference>
<evidence type="ECO:0000256" key="1">
    <source>
        <dbReference type="ARBA" id="ARBA00001913"/>
    </source>
</evidence>
<keyword evidence="4 7" id="KW-0732">Signal</keyword>
<evidence type="ECO:0000256" key="6">
    <source>
        <dbReference type="ARBA" id="ARBA00022837"/>
    </source>
</evidence>
<evidence type="ECO:0000256" key="4">
    <source>
        <dbReference type="ARBA" id="ARBA00022729"/>
    </source>
</evidence>
<protein>
    <submittedName>
        <fullName evidence="9">Sulfatase</fullName>
    </submittedName>
</protein>
<evidence type="ECO:0000313" key="9">
    <source>
        <dbReference type="EMBL" id="MFC3813251.1"/>
    </source>
</evidence>
<dbReference type="InterPro" id="IPR000917">
    <property type="entry name" value="Sulfatase_N"/>
</dbReference>
<dbReference type="RefSeq" id="WP_379840155.1">
    <property type="nucleotide sequence ID" value="NZ_JBHRYQ010000001.1"/>
</dbReference>
<keyword evidence="6" id="KW-0106">Calcium</keyword>
<gene>
    <name evidence="9" type="ORF">ACFOOI_21475</name>
</gene>
<comment type="similarity">
    <text evidence="2">Belongs to the sulfatase family.</text>
</comment>
<dbReference type="PROSITE" id="PS00149">
    <property type="entry name" value="SULFATASE_2"/>
    <property type="match status" value="1"/>
</dbReference>
<evidence type="ECO:0000256" key="7">
    <source>
        <dbReference type="SAM" id="SignalP"/>
    </source>
</evidence>
<evidence type="ECO:0000256" key="2">
    <source>
        <dbReference type="ARBA" id="ARBA00008779"/>
    </source>
</evidence>
<accession>A0ABV7Z269</accession>
<organism evidence="9 10">
    <name type="scientific">Lacihabitans lacunae</name>
    <dbReference type="NCBI Taxonomy" id="1028214"/>
    <lineage>
        <taxon>Bacteria</taxon>
        <taxon>Pseudomonadati</taxon>
        <taxon>Bacteroidota</taxon>
        <taxon>Cytophagia</taxon>
        <taxon>Cytophagales</taxon>
        <taxon>Leadbetterellaceae</taxon>
        <taxon>Lacihabitans</taxon>
    </lineage>
</organism>
<dbReference type="SUPFAM" id="SSF53649">
    <property type="entry name" value="Alkaline phosphatase-like"/>
    <property type="match status" value="1"/>
</dbReference>
<evidence type="ECO:0000256" key="5">
    <source>
        <dbReference type="ARBA" id="ARBA00022801"/>
    </source>
</evidence>
<dbReference type="Pfam" id="PF00884">
    <property type="entry name" value="Sulfatase"/>
    <property type="match status" value="1"/>
</dbReference>
<evidence type="ECO:0000313" key="10">
    <source>
        <dbReference type="Proteomes" id="UP001595616"/>
    </source>
</evidence>
<dbReference type="CDD" id="cd16144">
    <property type="entry name" value="ARS_like"/>
    <property type="match status" value="1"/>
</dbReference>
<dbReference type="PANTHER" id="PTHR42693:SF42">
    <property type="entry name" value="ARYLSULFATASE G"/>
    <property type="match status" value="1"/>
</dbReference>
<comment type="cofactor">
    <cofactor evidence="1">
        <name>Ca(2+)</name>
        <dbReference type="ChEBI" id="CHEBI:29108"/>
    </cofactor>
</comment>
<feature type="signal peptide" evidence="7">
    <location>
        <begin position="1"/>
        <end position="23"/>
    </location>
</feature>
<evidence type="ECO:0000256" key="3">
    <source>
        <dbReference type="ARBA" id="ARBA00022723"/>
    </source>
</evidence>
<evidence type="ECO:0000259" key="8">
    <source>
        <dbReference type="Pfam" id="PF00884"/>
    </source>
</evidence>
<proteinExistence type="inferred from homology"/>
<sequence length="529" mass="59878">MKPHRYLLLISLIVLSVFNKSYAQTTKPNIVFILVDDLGINDLSCMGSKFYETPNVDKIASQGTVFTNGYACSGVCSPSRASIMTGKFTARHGITDWIGAKSGTDWRSLNRSSKLLPAYYQHQLPKEDIVLAEALKAGGYKTFFAGKWHLGELGSYPEDHGFDINKGGWEAGSPNGGYFSPWQNPSLPNIENGEELSMRLAKETAAFITTHTKTQKDQPFFAFLSFYAVHGPIQTTEEKWAKYRQKVEQNGIAKTGYIMEHDLPIRQVQDNPIYAGLVEAMDDAVGLVLQTLEKLNLQENTILVFTSDNGGVASGDSYSTANLPYRGGKGYQWEGGIREPYFIKFPKLSSQLKSSEYPVTGADFFPTLLDFAQLPLLPAQHIDGQSLKPLIEGKKPPQRPLYWHYPHYGNQGGQPNSIIIEKKFKLIHYWEDGHDELYNLGTDPYEQKNIANQNKKKVKFLAKKLSDWLISVNAHYPTQDPEYNAEKAKKRHQNIEEVLLPRLEKERLDFLNKSFKPNDNWWDSKFTKD</sequence>
<dbReference type="InterPro" id="IPR017850">
    <property type="entry name" value="Alkaline_phosphatase_core_sf"/>
</dbReference>
<reference evidence="10" key="1">
    <citation type="journal article" date="2019" name="Int. J. Syst. Evol. Microbiol.">
        <title>The Global Catalogue of Microorganisms (GCM) 10K type strain sequencing project: providing services to taxonomists for standard genome sequencing and annotation.</title>
        <authorList>
            <consortium name="The Broad Institute Genomics Platform"/>
            <consortium name="The Broad Institute Genome Sequencing Center for Infectious Disease"/>
            <person name="Wu L."/>
            <person name="Ma J."/>
        </authorList>
    </citation>
    <scope>NUCLEOTIDE SEQUENCE [LARGE SCALE GENOMIC DNA]</scope>
    <source>
        <strain evidence="10">CECT 7956</strain>
    </source>
</reference>
<name>A0ABV7Z269_9BACT</name>
<dbReference type="InterPro" id="IPR024607">
    <property type="entry name" value="Sulfatase_CS"/>
</dbReference>
<keyword evidence="10" id="KW-1185">Reference proteome</keyword>
<dbReference type="InterPro" id="IPR050738">
    <property type="entry name" value="Sulfatase"/>
</dbReference>
<dbReference type="PROSITE" id="PS00523">
    <property type="entry name" value="SULFATASE_1"/>
    <property type="match status" value="1"/>
</dbReference>
<dbReference type="Proteomes" id="UP001595616">
    <property type="component" value="Unassembled WGS sequence"/>
</dbReference>
<comment type="caution">
    <text evidence="9">The sequence shown here is derived from an EMBL/GenBank/DDBJ whole genome shotgun (WGS) entry which is preliminary data.</text>
</comment>
<dbReference type="PANTHER" id="PTHR42693">
    <property type="entry name" value="ARYLSULFATASE FAMILY MEMBER"/>
    <property type="match status" value="1"/>
</dbReference>
<feature type="domain" description="Sulfatase N-terminal" evidence="8">
    <location>
        <begin position="28"/>
        <end position="372"/>
    </location>
</feature>